<dbReference type="GO" id="GO:0016831">
    <property type="term" value="F:carboxy-lyase activity"/>
    <property type="evidence" value="ECO:0007669"/>
    <property type="project" value="UniProtKB-KW"/>
</dbReference>
<evidence type="ECO:0000259" key="3">
    <source>
        <dbReference type="Pfam" id="PF02775"/>
    </source>
</evidence>
<organism evidence="4">
    <name type="scientific">marine metagenome</name>
    <dbReference type="NCBI Taxonomy" id="408172"/>
    <lineage>
        <taxon>unclassified sequences</taxon>
        <taxon>metagenomes</taxon>
        <taxon>ecological metagenomes</taxon>
    </lineage>
</organism>
<reference evidence="4" key="1">
    <citation type="submission" date="2018-05" db="EMBL/GenBank/DDBJ databases">
        <authorList>
            <person name="Lanie J.A."/>
            <person name="Ng W.-L."/>
            <person name="Kazmierczak K.M."/>
            <person name="Andrzejewski T.M."/>
            <person name="Davidsen T.M."/>
            <person name="Wayne K.J."/>
            <person name="Tettelin H."/>
            <person name="Glass J.I."/>
            <person name="Rusch D."/>
            <person name="Podicherti R."/>
            <person name="Tsui H.-C.T."/>
            <person name="Winkler M.E."/>
        </authorList>
    </citation>
    <scope>NUCLEOTIDE SEQUENCE</scope>
</reference>
<feature type="non-terminal residue" evidence="4">
    <location>
        <position position="1"/>
    </location>
</feature>
<dbReference type="InterPro" id="IPR029061">
    <property type="entry name" value="THDP-binding"/>
</dbReference>
<dbReference type="Pfam" id="PF02775">
    <property type="entry name" value="TPP_enzyme_C"/>
    <property type="match status" value="1"/>
</dbReference>
<dbReference type="AlphaFoldDB" id="A0A383AL58"/>
<dbReference type="EMBL" id="UINC01193170">
    <property type="protein sequence ID" value="SVE08646.1"/>
    <property type="molecule type" value="Genomic_DNA"/>
</dbReference>
<dbReference type="InterPro" id="IPR011766">
    <property type="entry name" value="TPP_enzyme_TPP-bd"/>
</dbReference>
<name>A0A383AL58_9ZZZZ</name>
<proteinExistence type="predicted"/>
<dbReference type="InterPro" id="IPR051818">
    <property type="entry name" value="TPP_dependent_decarboxylase"/>
</dbReference>
<keyword evidence="1" id="KW-0210">Decarboxylase</keyword>
<gene>
    <name evidence="4" type="ORF">METZ01_LOCUS461500</name>
</gene>
<feature type="domain" description="Thiamine pyrophosphate enzyme TPP-binding" evidence="3">
    <location>
        <begin position="34"/>
        <end position="148"/>
    </location>
</feature>
<dbReference type="SUPFAM" id="SSF52518">
    <property type="entry name" value="Thiamin diphosphate-binding fold (THDP-binding)"/>
    <property type="match status" value="1"/>
</dbReference>
<dbReference type="PANTHER" id="PTHR42818">
    <property type="entry name" value="SULFOPYRUVATE DECARBOXYLASE SUBUNIT ALPHA"/>
    <property type="match status" value="1"/>
</dbReference>
<protein>
    <recommendedName>
        <fullName evidence="3">Thiamine pyrophosphate enzyme TPP-binding domain-containing protein</fullName>
    </recommendedName>
</protein>
<dbReference type="Gene3D" id="3.40.50.970">
    <property type="match status" value="1"/>
</dbReference>
<accession>A0A383AL58</accession>
<evidence type="ECO:0000256" key="2">
    <source>
        <dbReference type="ARBA" id="ARBA00023239"/>
    </source>
</evidence>
<dbReference type="PANTHER" id="PTHR42818:SF1">
    <property type="entry name" value="SULFOPYRUVATE DECARBOXYLASE"/>
    <property type="match status" value="1"/>
</dbReference>
<keyword evidence="2" id="KW-0456">Lyase</keyword>
<evidence type="ECO:0000256" key="1">
    <source>
        <dbReference type="ARBA" id="ARBA00022793"/>
    </source>
</evidence>
<dbReference type="GO" id="GO:0030976">
    <property type="term" value="F:thiamine pyrophosphate binding"/>
    <property type="evidence" value="ECO:0007669"/>
    <property type="project" value="InterPro"/>
</dbReference>
<sequence length="181" mass="20018">LLMSNLDKEVVVVGNLGPTSDEMWHAGDREKNFYTYGAMGLCSSIALGIALNCKNKVVAFDGDGSILMNLGSLATVGRECPSNLILLIWDNEMWGQVGRHYSHTHYKTNLEEIAKGCGINQTATVDNVDELKNVFGKALLQEGPWVIIAKIEEEGYLPVAPVEPEMIVYRFRESMLNKIKA</sequence>
<evidence type="ECO:0000313" key="4">
    <source>
        <dbReference type="EMBL" id="SVE08646.1"/>
    </source>
</evidence>